<protein>
    <submittedName>
        <fullName evidence="1">Uncharacterized protein</fullName>
    </submittedName>
</protein>
<sequence length="274" mass="29834">MAIDITVTKRDAPATTHRDMWALGDYAAFADEILAPLGAILVSTSGIRPGDRVLDVAAGAGNVAIPAALAGAHVIASDLTPELLRRAQARAAADGLELGWREANAEALPFGAGEFDVVLSAIGAMFAPRHQRTADELARVCRRGGKISVLSWTPDGFYGRLLSTIRPHRPTVPPGAPHEVWWGCEDYVSELFRDHVTDIRTQRGRLTVDRFGLPEECRDYFKACYGPVINAYRNVSGDPELVATLDAELTELCREYLGGGVMEWEYLIFTARKG</sequence>
<dbReference type="Gene3D" id="3.40.50.150">
    <property type="entry name" value="Vaccinia Virus protein VP39"/>
    <property type="match status" value="1"/>
</dbReference>
<proteinExistence type="predicted"/>
<dbReference type="Proteomes" id="UP000467236">
    <property type="component" value="Chromosome"/>
</dbReference>
<dbReference type="KEGG" id="mshj:MSHI_18080"/>
<dbReference type="GO" id="GO:0008168">
    <property type="term" value="F:methyltransferase activity"/>
    <property type="evidence" value="ECO:0007669"/>
    <property type="project" value="TreeGrafter"/>
</dbReference>
<reference evidence="1 2" key="1">
    <citation type="journal article" date="2019" name="Emerg. Microbes Infect.">
        <title>Comprehensive subspecies identification of 175 nontuberculous mycobacteria species based on 7547 genomic profiles.</title>
        <authorList>
            <person name="Matsumoto Y."/>
            <person name="Kinjo T."/>
            <person name="Motooka D."/>
            <person name="Nabeya D."/>
            <person name="Jung N."/>
            <person name="Uechi K."/>
            <person name="Horii T."/>
            <person name="Iida T."/>
            <person name="Fujita J."/>
            <person name="Nakamura S."/>
        </authorList>
    </citation>
    <scope>NUCLEOTIDE SEQUENCE [LARGE SCALE GENOMIC DNA]</scope>
    <source>
        <strain evidence="1 2">JCM 14233</strain>
    </source>
</reference>
<dbReference type="Pfam" id="PF13649">
    <property type="entry name" value="Methyltransf_25"/>
    <property type="match status" value="1"/>
</dbReference>
<evidence type="ECO:0000313" key="2">
    <source>
        <dbReference type="Proteomes" id="UP000467236"/>
    </source>
</evidence>
<dbReference type="InterPro" id="IPR041698">
    <property type="entry name" value="Methyltransf_25"/>
</dbReference>
<organism evidence="1 2">
    <name type="scientific">Mycobacterium shinjukuense</name>
    <dbReference type="NCBI Taxonomy" id="398694"/>
    <lineage>
        <taxon>Bacteria</taxon>
        <taxon>Bacillati</taxon>
        <taxon>Actinomycetota</taxon>
        <taxon>Actinomycetes</taxon>
        <taxon>Mycobacteriales</taxon>
        <taxon>Mycobacteriaceae</taxon>
        <taxon>Mycobacterium</taxon>
    </lineage>
</organism>
<gene>
    <name evidence="1" type="ORF">MSHI_18080</name>
</gene>
<dbReference type="PANTHER" id="PTHR43591:SF24">
    <property type="entry name" value="2-METHOXY-6-POLYPRENYL-1,4-BENZOQUINOL METHYLASE, MITOCHONDRIAL"/>
    <property type="match status" value="1"/>
</dbReference>
<name>A0A7I7MQ63_9MYCO</name>
<dbReference type="PANTHER" id="PTHR43591">
    <property type="entry name" value="METHYLTRANSFERASE"/>
    <property type="match status" value="1"/>
</dbReference>
<dbReference type="OrthoDB" id="9795634at2"/>
<dbReference type="SUPFAM" id="SSF53335">
    <property type="entry name" value="S-adenosyl-L-methionine-dependent methyltransferases"/>
    <property type="match status" value="1"/>
</dbReference>
<evidence type="ECO:0000313" key="1">
    <source>
        <dbReference type="EMBL" id="BBX73902.1"/>
    </source>
</evidence>
<keyword evidence="2" id="KW-1185">Reference proteome</keyword>
<dbReference type="EMBL" id="AP022575">
    <property type="protein sequence ID" value="BBX73902.1"/>
    <property type="molecule type" value="Genomic_DNA"/>
</dbReference>
<dbReference type="AlphaFoldDB" id="A0A7I7MQ63"/>
<dbReference type="InterPro" id="IPR029063">
    <property type="entry name" value="SAM-dependent_MTases_sf"/>
</dbReference>
<dbReference type="CDD" id="cd02440">
    <property type="entry name" value="AdoMet_MTases"/>
    <property type="match status" value="1"/>
</dbReference>
<dbReference type="RefSeq" id="WP_083046450.1">
    <property type="nucleotide sequence ID" value="NZ_AP022575.1"/>
</dbReference>
<accession>A0A7I7MQ63</accession>